<protein>
    <submittedName>
        <fullName evidence="3">Chitinase A1</fullName>
        <ecNumber evidence="3">3.2.1.14</ecNumber>
    </submittedName>
</protein>
<gene>
    <name evidence="3" type="primary">chiA1_3</name>
    <name evidence="3" type="ORF">SDC9_151221</name>
</gene>
<dbReference type="InterPro" id="IPR003610">
    <property type="entry name" value="CBM5/12"/>
</dbReference>
<keyword evidence="1 3" id="KW-0378">Hydrolase</keyword>
<accession>A0A645ERA8</accession>
<dbReference type="GO" id="GO:0005576">
    <property type="term" value="C:extracellular region"/>
    <property type="evidence" value="ECO:0007669"/>
    <property type="project" value="InterPro"/>
</dbReference>
<dbReference type="SUPFAM" id="SSF51055">
    <property type="entry name" value="Carbohydrate binding domain"/>
    <property type="match status" value="1"/>
</dbReference>
<dbReference type="EC" id="3.2.1.14" evidence="3"/>
<organism evidence="3">
    <name type="scientific">bioreactor metagenome</name>
    <dbReference type="NCBI Taxonomy" id="1076179"/>
    <lineage>
        <taxon>unclassified sequences</taxon>
        <taxon>metagenomes</taxon>
        <taxon>ecological metagenomes</taxon>
    </lineage>
</organism>
<name>A0A645ERA8_9ZZZZ</name>
<proteinExistence type="predicted"/>
<dbReference type="GO" id="GO:0005975">
    <property type="term" value="P:carbohydrate metabolic process"/>
    <property type="evidence" value="ECO:0007669"/>
    <property type="project" value="InterPro"/>
</dbReference>
<dbReference type="CDD" id="cd12214">
    <property type="entry name" value="ChiA1_BD"/>
    <property type="match status" value="1"/>
</dbReference>
<reference evidence="3" key="1">
    <citation type="submission" date="2019-08" db="EMBL/GenBank/DDBJ databases">
        <authorList>
            <person name="Kucharzyk K."/>
            <person name="Murdoch R.W."/>
            <person name="Higgins S."/>
            <person name="Loffler F."/>
        </authorList>
    </citation>
    <scope>NUCLEOTIDE SEQUENCE</scope>
</reference>
<dbReference type="Gene3D" id="2.10.10.20">
    <property type="entry name" value="Carbohydrate-binding module superfamily 5/12"/>
    <property type="match status" value="1"/>
</dbReference>
<evidence type="ECO:0000256" key="1">
    <source>
        <dbReference type="ARBA" id="ARBA00022801"/>
    </source>
</evidence>
<dbReference type="AlphaFoldDB" id="A0A645ERA8"/>
<dbReference type="Pfam" id="PF02839">
    <property type="entry name" value="CBM_5_12"/>
    <property type="match status" value="1"/>
</dbReference>
<dbReference type="EMBL" id="VSSQ01049909">
    <property type="protein sequence ID" value="MPN03986.1"/>
    <property type="molecule type" value="Genomic_DNA"/>
</dbReference>
<feature type="domain" description="Chitin-binding type-3" evidence="2">
    <location>
        <begin position="30"/>
        <end position="76"/>
    </location>
</feature>
<dbReference type="GO" id="GO:0008843">
    <property type="term" value="F:endochitinase activity"/>
    <property type="evidence" value="ECO:0007669"/>
    <property type="project" value="UniProtKB-EC"/>
</dbReference>
<evidence type="ECO:0000313" key="3">
    <source>
        <dbReference type="EMBL" id="MPN03986.1"/>
    </source>
</evidence>
<evidence type="ECO:0000259" key="2">
    <source>
        <dbReference type="SMART" id="SM00495"/>
    </source>
</evidence>
<dbReference type="InterPro" id="IPR036573">
    <property type="entry name" value="CBM_sf_5/12"/>
</dbReference>
<comment type="caution">
    <text evidence="3">The sequence shown here is derived from an EMBL/GenBank/DDBJ whole genome shotgun (WGS) entry which is preliminary data.</text>
</comment>
<sequence length="78" mass="8717">MYKIKAVNRVGLSDFSQQVTGTTTSDSGQVGEWKVGVTYHIGDIVTHQGHQYKCLQEHTSISVWSPDQAPALWEKLNK</sequence>
<dbReference type="SMART" id="SM00495">
    <property type="entry name" value="ChtBD3"/>
    <property type="match status" value="1"/>
</dbReference>
<keyword evidence="3" id="KW-0326">Glycosidase</keyword>
<dbReference type="GO" id="GO:0030246">
    <property type="term" value="F:carbohydrate binding"/>
    <property type="evidence" value="ECO:0007669"/>
    <property type="project" value="InterPro"/>
</dbReference>